<reference evidence="2" key="1">
    <citation type="journal article" date="2022" name="Mol. Ecol. Resour.">
        <title>The genomes of chicory, endive, great burdock and yacon provide insights into Asteraceae palaeo-polyploidization history and plant inulin production.</title>
        <authorList>
            <person name="Fan W."/>
            <person name="Wang S."/>
            <person name="Wang H."/>
            <person name="Wang A."/>
            <person name="Jiang F."/>
            <person name="Liu H."/>
            <person name="Zhao H."/>
            <person name="Xu D."/>
            <person name="Zhang Y."/>
        </authorList>
    </citation>
    <scope>NUCLEOTIDE SEQUENCE [LARGE SCALE GENOMIC DNA]</scope>
    <source>
        <strain evidence="2">cv. Yunnan</strain>
    </source>
</reference>
<keyword evidence="2" id="KW-1185">Reference proteome</keyword>
<organism evidence="1 2">
    <name type="scientific">Smallanthus sonchifolius</name>
    <dbReference type="NCBI Taxonomy" id="185202"/>
    <lineage>
        <taxon>Eukaryota</taxon>
        <taxon>Viridiplantae</taxon>
        <taxon>Streptophyta</taxon>
        <taxon>Embryophyta</taxon>
        <taxon>Tracheophyta</taxon>
        <taxon>Spermatophyta</taxon>
        <taxon>Magnoliopsida</taxon>
        <taxon>eudicotyledons</taxon>
        <taxon>Gunneridae</taxon>
        <taxon>Pentapetalae</taxon>
        <taxon>asterids</taxon>
        <taxon>campanulids</taxon>
        <taxon>Asterales</taxon>
        <taxon>Asteraceae</taxon>
        <taxon>Asteroideae</taxon>
        <taxon>Heliantheae alliance</taxon>
        <taxon>Millerieae</taxon>
        <taxon>Smallanthus</taxon>
    </lineage>
</organism>
<protein>
    <submittedName>
        <fullName evidence="1">Uncharacterized protein</fullName>
    </submittedName>
</protein>
<evidence type="ECO:0000313" key="1">
    <source>
        <dbReference type="EMBL" id="KAI3805449.1"/>
    </source>
</evidence>
<proteinExistence type="predicted"/>
<evidence type="ECO:0000313" key="2">
    <source>
        <dbReference type="Proteomes" id="UP001056120"/>
    </source>
</evidence>
<name>A0ACB9IB08_9ASTR</name>
<sequence>MSSKQDSEARAENAETETNKLRQLIEDEDWFGVYTELKERDALKEKINSDGNTLLHIAVGIRYNYLIESILPYERDYELTEIKNKDGSTVLHIAAIVGNTYAAEFLVKKNRNLLNIQDKEGHTPLDKAYENGHLNTVAYLQEAAKKRALQQLIVDADWDEILLELKERNALTEKINSNGDTLLHIAVGISRNYLISTILGNISYNELTEMKNWDGSTVLHIAAIVGNIEAAELLVNKNETLLHILDNKGQTPLDKAYENMHLDTIAYLLEAAENNEKHKKERQKADVIERRSTLLPSVEIGVDLLVNAISAKRYDFASKLIIRNPEYAVSNDNVLMAFARTFPSGLDYRERLIYPSLDNMSEIIVKRSKRFFGFLVEISSGVLIESMRPIIVGPVAMVYWIFYHLIPLLLLMVYFPFFMLYLLLWKATTRVVPPVKNIEQKKKEYKEAKKVLQLVLETIIEKRPESSRALYTRPILEAACQDAYEVVDQILGRWPEAIRCKDKNGYDIIQLATIHRSERIYNFIYIIGERKSIYRTIEDSCKNNMLHLAGRLAPSNKLKRRTGAALQLQRELQWRQEVEKLVFPTYVTRENVFTETPEMVFTKEHENLVKEGEKWIKTVSESCSITAALITTIVFAAAITVPGGSNQETGIPVFTKQFAFTIFAIADAISLFSSATALLVFLSILTARFAEHDFLIRLPRRLIIGLCTLFISTTSMMVAFSATLFLVFSHQKQWVLAPICSLAFLPIAFFFVLQFPLILDLLQSTYIFKFGKSDNKSSKLYQNNIRFIFSK</sequence>
<dbReference type="EMBL" id="CM042026">
    <property type="protein sequence ID" value="KAI3805449.1"/>
    <property type="molecule type" value="Genomic_DNA"/>
</dbReference>
<dbReference type="Proteomes" id="UP001056120">
    <property type="component" value="Linkage Group LG09"/>
</dbReference>
<gene>
    <name evidence="1" type="ORF">L1987_27842</name>
</gene>
<comment type="caution">
    <text evidence="1">The sequence shown here is derived from an EMBL/GenBank/DDBJ whole genome shotgun (WGS) entry which is preliminary data.</text>
</comment>
<accession>A0ACB9IB08</accession>
<reference evidence="1 2" key="2">
    <citation type="journal article" date="2022" name="Mol. Ecol. Resour.">
        <title>The genomes of chicory, endive, great burdock and yacon provide insights into Asteraceae paleo-polyploidization history and plant inulin production.</title>
        <authorList>
            <person name="Fan W."/>
            <person name="Wang S."/>
            <person name="Wang H."/>
            <person name="Wang A."/>
            <person name="Jiang F."/>
            <person name="Liu H."/>
            <person name="Zhao H."/>
            <person name="Xu D."/>
            <person name="Zhang Y."/>
        </authorList>
    </citation>
    <scope>NUCLEOTIDE SEQUENCE [LARGE SCALE GENOMIC DNA]</scope>
    <source>
        <strain evidence="2">cv. Yunnan</strain>
        <tissue evidence="1">Leaves</tissue>
    </source>
</reference>